<evidence type="ECO:0000313" key="4">
    <source>
        <dbReference type="Proteomes" id="UP001190002"/>
    </source>
</evidence>
<evidence type="ECO:0000313" key="2">
    <source>
        <dbReference type="EMBL" id="CAJ0693480.1"/>
    </source>
</evidence>
<keyword evidence="1" id="KW-1133">Transmembrane helix</keyword>
<dbReference type="RefSeq" id="WP_222329055.1">
    <property type="nucleotide sequence ID" value="NZ_CATVXE010000021.1"/>
</dbReference>
<evidence type="ECO:0000313" key="3">
    <source>
        <dbReference type="EMBL" id="CAJ0893098.1"/>
    </source>
</evidence>
<dbReference type="AlphaFoldDB" id="A0AAD2EMV7"/>
<reference evidence="2 5" key="1">
    <citation type="submission" date="2023-07" db="EMBL/GenBank/DDBJ databases">
        <authorList>
            <person name="Peeters C."/>
        </authorList>
    </citation>
    <scope>NUCLEOTIDE SEQUENCE</scope>
    <source>
        <strain evidence="3 5">R-77569</strain>
        <strain evidence="2">R-77591</strain>
    </source>
</reference>
<keyword evidence="5" id="KW-1185">Reference proteome</keyword>
<dbReference type="Proteomes" id="UP001190452">
    <property type="component" value="Unassembled WGS sequence"/>
</dbReference>
<proteinExistence type="predicted"/>
<accession>A0AAD2EMV7</accession>
<organism evidence="2 4">
    <name type="scientific">Ralstonia mannitolilytica</name>
    <dbReference type="NCBI Taxonomy" id="105219"/>
    <lineage>
        <taxon>Bacteria</taxon>
        <taxon>Pseudomonadati</taxon>
        <taxon>Pseudomonadota</taxon>
        <taxon>Betaproteobacteria</taxon>
        <taxon>Burkholderiales</taxon>
        <taxon>Burkholderiaceae</taxon>
        <taxon>Ralstonia</taxon>
    </lineage>
</organism>
<evidence type="ECO:0000313" key="5">
    <source>
        <dbReference type="Proteomes" id="UP001190452"/>
    </source>
</evidence>
<keyword evidence="1" id="KW-0472">Membrane</keyword>
<comment type="caution">
    <text evidence="2">The sequence shown here is derived from an EMBL/GenBank/DDBJ whole genome shotgun (WGS) entry which is preliminary data.</text>
</comment>
<name>A0AAD2EMV7_9RALS</name>
<gene>
    <name evidence="3" type="ORF">R77569_04283</name>
    <name evidence="2" type="ORF">R77591_04094</name>
</gene>
<dbReference type="EMBL" id="CATVXE010000021">
    <property type="protein sequence ID" value="CAJ0693480.1"/>
    <property type="molecule type" value="Genomic_DNA"/>
</dbReference>
<evidence type="ECO:0000256" key="1">
    <source>
        <dbReference type="SAM" id="Phobius"/>
    </source>
</evidence>
<keyword evidence="1" id="KW-0812">Transmembrane</keyword>
<sequence length="153" mass="17105">MLTLLGSLLGFISSTFPEFLKLFRDSQDRKHELAILDRQMEQQRLGHSQRLEEIQIAADVAESQALYSYANHPTGSPWVEALQASVRPVITYAFFLVFAVIKVSALATLLQTDGITLAAALHATWDEETQALFAAVMSFWFGSRKISKMRRGG</sequence>
<dbReference type="EMBL" id="CAUDKV010000024">
    <property type="protein sequence ID" value="CAJ0893098.1"/>
    <property type="molecule type" value="Genomic_DNA"/>
</dbReference>
<protein>
    <submittedName>
        <fullName evidence="2">Uncharacterized protein</fullName>
    </submittedName>
</protein>
<dbReference type="Proteomes" id="UP001190002">
    <property type="component" value="Unassembled WGS sequence"/>
</dbReference>
<feature type="transmembrane region" description="Helical" evidence="1">
    <location>
        <begin position="89"/>
        <end position="110"/>
    </location>
</feature>